<evidence type="ECO:0000256" key="9">
    <source>
        <dbReference type="ARBA" id="ARBA00023098"/>
    </source>
</evidence>
<keyword evidence="5" id="KW-0256">Endoplasmic reticulum</keyword>
<evidence type="ECO:0000256" key="12">
    <source>
        <dbReference type="ARBA" id="ARBA00048930"/>
    </source>
</evidence>
<evidence type="ECO:0000256" key="6">
    <source>
        <dbReference type="ARBA" id="ARBA00022857"/>
    </source>
</evidence>
<dbReference type="FunFam" id="3.40.50.720:FF:000165">
    <property type="entry name" value="3-ketodihydrosphingosine reductase"/>
    <property type="match status" value="1"/>
</dbReference>
<dbReference type="Pfam" id="PF00106">
    <property type="entry name" value="adh_short"/>
    <property type="match status" value="1"/>
</dbReference>
<keyword evidence="13" id="KW-1133">Transmembrane helix</keyword>
<evidence type="ECO:0000313" key="14">
    <source>
        <dbReference type="EMBL" id="CAH1103301.1"/>
    </source>
</evidence>
<evidence type="ECO:0000256" key="13">
    <source>
        <dbReference type="SAM" id="Phobius"/>
    </source>
</evidence>
<evidence type="ECO:0000256" key="7">
    <source>
        <dbReference type="ARBA" id="ARBA00022919"/>
    </source>
</evidence>
<protein>
    <recommendedName>
        <fullName evidence="10">3-dehydrosphinganine reductase</fullName>
        <ecNumber evidence="10">1.1.1.102</ecNumber>
    </recommendedName>
</protein>
<dbReference type="GO" id="GO:0005789">
    <property type="term" value="C:endoplasmic reticulum membrane"/>
    <property type="evidence" value="ECO:0007669"/>
    <property type="project" value="TreeGrafter"/>
</dbReference>
<evidence type="ECO:0000256" key="3">
    <source>
        <dbReference type="ARBA" id="ARBA00004991"/>
    </source>
</evidence>
<dbReference type="AlphaFoldDB" id="A0A9P0CSB3"/>
<dbReference type="GO" id="GO:0047560">
    <property type="term" value="F:3-dehydrosphinganine reductase activity"/>
    <property type="evidence" value="ECO:0007669"/>
    <property type="project" value="UniProtKB-EC"/>
</dbReference>
<dbReference type="GO" id="GO:0030148">
    <property type="term" value="P:sphingolipid biosynthetic process"/>
    <property type="evidence" value="ECO:0007669"/>
    <property type="project" value="InterPro"/>
</dbReference>
<comment type="pathway">
    <text evidence="2">Lipid metabolism; sphingolipid metabolism.</text>
</comment>
<reference evidence="14" key="1">
    <citation type="submission" date="2022-01" db="EMBL/GenBank/DDBJ databases">
        <authorList>
            <person name="King R."/>
        </authorList>
    </citation>
    <scope>NUCLEOTIDE SEQUENCE</scope>
</reference>
<feature type="transmembrane region" description="Helical" evidence="13">
    <location>
        <begin position="293"/>
        <end position="312"/>
    </location>
</feature>
<evidence type="ECO:0000256" key="1">
    <source>
        <dbReference type="ARBA" id="ARBA00004240"/>
    </source>
</evidence>
<evidence type="ECO:0000256" key="8">
    <source>
        <dbReference type="ARBA" id="ARBA00023002"/>
    </source>
</evidence>
<evidence type="ECO:0000256" key="10">
    <source>
        <dbReference type="ARBA" id="ARBA00026112"/>
    </source>
</evidence>
<dbReference type="OrthoDB" id="37659at2759"/>
<feature type="transmembrane region" description="Helical" evidence="13">
    <location>
        <begin position="260"/>
        <end position="281"/>
    </location>
</feature>
<dbReference type="CDD" id="cd08939">
    <property type="entry name" value="KDSR-like_SDR_c"/>
    <property type="match status" value="1"/>
</dbReference>
<evidence type="ECO:0000256" key="4">
    <source>
        <dbReference type="ARBA" id="ARBA00006484"/>
    </source>
</evidence>
<dbReference type="SUPFAM" id="SSF51735">
    <property type="entry name" value="NAD(P)-binding Rossmann-fold domains"/>
    <property type="match status" value="1"/>
</dbReference>
<comment type="catalytic activity">
    <reaction evidence="12">
        <text>sphinganine + NADP(+) = 3-oxosphinganine + NADPH + H(+)</text>
        <dbReference type="Rhea" id="RHEA:22640"/>
        <dbReference type="ChEBI" id="CHEBI:15378"/>
        <dbReference type="ChEBI" id="CHEBI:57783"/>
        <dbReference type="ChEBI" id="CHEBI:57817"/>
        <dbReference type="ChEBI" id="CHEBI:58299"/>
        <dbReference type="ChEBI" id="CHEBI:58349"/>
        <dbReference type="EC" id="1.1.1.102"/>
    </reaction>
    <physiologicalReaction direction="right-to-left" evidence="12">
        <dbReference type="Rhea" id="RHEA:22642"/>
    </physiologicalReaction>
</comment>
<dbReference type="PRINTS" id="PR00081">
    <property type="entry name" value="GDHRDH"/>
</dbReference>
<gene>
    <name evidence="14" type="ORF">PSYICH_LOCUS4520</name>
</gene>
<evidence type="ECO:0000256" key="11">
    <source>
        <dbReference type="ARBA" id="ARBA00044737"/>
    </source>
</evidence>
<dbReference type="EC" id="1.1.1.102" evidence="10"/>
<comment type="pathway">
    <text evidence="3">Sphingolipid metabolism.</text>
</comment>
<keyword evidence="9" id="KW-0443">Lipid metabolism</keyword>
<keyword evidence="6" id="KW-0521">NADP</keyword>
<accession>A0A9P0CSB3</accession>
<evidence type="ECO:0000256" key="2">
    <source>
        <dbReference type="ARBA" id="ARBA00004760"/>
    </source>
</evidence>
<dbReference type="Gene3D" id="3.40.50.720">
    <property type="entry name" value="NAD(P)-binding Rossmann-like Domain"/>
    <property type="match status" value="1"/>
</dbReference>
<proteinExistence type="inferred from homology"/>
<organism evidence="14 15">
    <name type="scientific">Psylliodes chrysocephalus</name>
    <dbReference type="NCBI Taxonomy" id="3402493"/>
    <lineage>
        <taxon>Eukaryota</taxon>
        <taxon>Metazoa</taxon>
        <taxon>Ecdysozoa</taxon>
        <taxon>Arthropoda</taxon>
        <taxon>Hexapoda</taxon>
        <taxon>Insecta</taxon>
        <taxon>Pterygota</taxon>
        <taxon>Neoptera</taxon>
        <taxon>Endopterygota</taxon>
        <taxon>Coleoptera</taxon>
        <taxon>Polyphaga</taxon>
        <taxon>Cucujiformia</taxon>
        <taxon>Chrysomeloidea</taxon>
        <taxon>Chrysomelidae</taxon>
        <taxon>Galerucinae</taxon>
        <taxon>Alticini</taxon>
        <taxon>Psylliodes</taxon>
    </lineage>
</organism>
<evidence type="ECO:0000313" key="15">
    <source>
        <dbReference type="Proteomes" id="UP001153636"/>
    </source>
</evidence>
<dbReference type="PANTHER" id="PTHR43550">
    <property type="entry name" value="3-KETODIHYDROSPHINGOSINE REDUCTASE"/>
    <property type="match status" value="1"/>
</dbReference>
<dbReference type="PANTHER" id="PTHR43550:SF3">
    <property type="entry name" value="3-KETODIHYDROSPHINGOSINE REDUCTASE"/>
    <property type="match status" value="1"/>
</dbReference>
<dbReference type="Proteomes" id="UP001153636">
    <property type="component" value="Chromosome 14"/>
</dbReference>
<keyword evidence="8" id="KW-0560">Oxidoreductase</keyword>
<evidence type="ECO:0000256" key="5">
    <source>
        <dbReference type="ARBA" id="ARBA00022824"/>
    </source>
</evidence>
<keyword evidence="7" id="KW-0746">Sphingolipid metabolism</keyword>
<name>A0A9P0CSB3_9CUCU</name>
<keyword evidence="13" id="KW-0472">Membrane</keyword>
<dbReference type="GO" id="GO:0006666">
    <property type="term" value="P:3-keto-sphinganine metabolic process"/>
    <property type="evidence" value="ECO:0007669"/>
    <property type="project" value="InterPro"/>
</dbReference>
<dbReference type="InterPro" id="IPR045022">
    <property type="entry name" value="KDSR-like"/>
</dbReference>
<sequence>MELIWIVLLLIPVILLALYLKPLPKKSIKGKHVVIIGGSSGIGKSTAILAVKLGAHVTVIARNIEKLEETQQLLKTHSVNEDQVINKLSVDVCNYEDLENNLSELEMVVGPIYMLVNCAGMAICGNVEDFSLQQIKQLVDINFLGSLYSVKAIVPKFKQRREGIIVLTGSQVSLMGMYGYSIYSSVKFALRGLAESLYMEVKPFNISVTLALPPDTDTPGFESENKTKPIETKLISEVGGLVDPEVVAQKLMDDALTGKFFSYVGFESFILTTLCTGMSPFNRMIDVVFESALLGLLRIISAFYISSFASIIQKCHIDKEAVSKKK</sequence>
<keyword evidence="15" id="KW-1185">Reference proteome</keyword>
<dbReference type="InterPro" id="IPR036291">
    <property type="entry name" value="NAD(P)-bd_dom_sf"/>
</dbReference>
<comment type="function">
    <text evidence="11">Catalyzes the reduction of 3'-oxosphinganine (3-ketodihydrosphingosine/KDS) to sphinganine (dihydrosphingosine/DHS), the second step of de novo sphingolipid biosynthesis.</text>
</comment>
<keyword evidence="13" id="KW-0812">Transmembrane</keyword>
<comment type="subcellular location">
    <subcellularLocation>
        <location evidence="1">Endoplasmic reticulum</location>
    </subcellularLocation>
</comment>
<dbReference type="EMBL" id="OV651826">
    <property type="protein sequence ID" value="CAH1103301.1"/>
    <property type="molecule type" value="Genomic_DNA"/>
</dbReference>
<comment type="similarity">
    <text evidence="4">Belongs to the short-chain dehydrogenases/reductases (SDR) family.</text>
</comment>
<dbReference type="InterPro" id="IPR002347">
    <property type="entry name" value="SDR_fam"/>
</dbReference>
<feature type="transmembrane region" description="Helical" evidence="13">
    <location>
        <begin position="6"/>
        <end position="23"/>
    </location>
</feature>